<feature type="signal peptide" evidence="2">
    <location>
        <begin position="1"/>
        <end position="17"/>
    </location>
</feature>
<gene>
    <name evidence="3" type="ORF">TELCIR_05727</name>
</gene>
<feature type="compositionally biased region" description="Gly residues" evidence="1">
    <location>
        <begin position="45"/>
        <end position="55"/>
    </location>
</feature>
<evidence type="ECO:0000313" key="4">
    <source>
        <dbReference type="Proteomes" id="UP000230423"/>
    </source>
</evidence>
<organism evidence="3 4">
    <name type="scientific">Teladorsagia circumcincta</name>
    <name type="common">Brown stomach worm</name>
    <name type="synonym">Ostertagia circumcincta</name>
    <dbReference type="NCBI Taxonomy" id="45464"/>
    <lineage>
        <taxon>Eukaryota</taxon>
        <taxon>Metazoa</taxon>
        <taxon>Ecdysozoa</taxon>
        <taxon>Nematoda</taxon>
        <taxon>Chromadorea</taxon>
        <taxon>Rhabditida</taxon>
        <taxon>Rhabditina</taxon>
        <taxon>Rhabditomorpha</taxon>
        <taxon>Strongyloidea</taxon>
        <taxon>Trichostrongylidae</taxon>
        <taxon>Teladorsagia</taxon>
    </lineage>
</organism>
<reference evidence="3 4" key="1">
    <citation type="submission" date="2015-09" db="EMBL/GenBank/DDBJ databases">
        <title>Draft genome of the parasitic nematode Teladorsagia circumcincta isolate WARC Sus (inbred).</title>
        <authorList>
            <person name="Mitreva M."/>
        </authorList>
    </citation>
    <scope>NUCLEOTIDE SEQUENCE [LARGE SCALE GENOMIC DNA]</scope>
    <source>
        <strain evidence="3 4">S</strain>
    </source>
</reference>
<feature type="chain" id="PRO_5013614394" evidence="2">
    <location>
        <begin position="18"/>
        <end position="179"/>
    </location>
</feature>
<sequence>MKVELIVLLFACFLTHAQITTTPMSGNEIIEGVSTQGPEDLQTENGGGLNEGGSTQGQEDPQAESGLTEGGTTEEPEDSRSSSEEGKPEDDGGGSGETPPEGEEPGERGLRRSKGRGKDEGDGGGSKEKPSNEDDNISDADYYDDTTAGKPATGSPSGAHSPVPGQPDISHNVFVSFTS</sequence>
<evidence type="ECO:0000256" key="1">
    <source>
        <dbReference type="SAM" id="MobiDB-lite"/>
    </source>
</evidence>
<feature type="region of interest" description="Disordered" evidence="1">
    <location>
        <begin position="37"/>
        <end position="179"/>
    </location>
</feature>
<protein>
    <submittedName>
        <fullName evidence="3">Uncharacterized protein</fullName>
    </submittedName>
</protein>
<keyword evidence="4" id="KW-1185">Reference proteome</keyword>
<evidence type="ECO:0000313" key="3">
    <source>
        <dbReference type="EMBL" id="PIO72348.1"/>
    </source>
</evidence>
<dbReference type="Proteomes" id="UP000230423">
    <property type="component" value="Unassembled WGS sequence"/>
</dbReference>
<proteinExistence type="predicted"/>
<dbReference type="EMBL" id="KZ345704">
    <property type="protein sequence ID" value="PIO72348.1"/>
    <property type="molecule type" value="Genomic_DNA"/>
</dbReference>
<accession>A0A2G9UQ33</accession>
<keyword evidence="2" id="KW-0732">Signal</keyword>
<dbReference type="AlphaFoldDB" id="A0A2G9UQ33"/>
<feature type="compositionally biased region" description="Basic and acidic residues" evidence="1">
    <location>
        <begin position="105"/>
        <end position="132"/>
    </location>
</feature>
<name>A0A2G9UQ33_TELCI</name>
<feature type="compositionally biased region" description="Basic and acidic residues" evidence="1">
    <location>
        <begin position="78"/>
        <end position="90"/>
    </location>
</feature>
<evidence type="ECO:0000256" key="2">
    <source>
        <dbReference type="SAM" id="SignalP"/>
    </source>
</evidence>
<feature type="compositionally biased region" description="Acidic residues" evidence="1">
    <location>
        <begin position="133"/>
        <end position="144"/>
    </location>
</feature>